<dbReference type="GeneID" id="113402729"/>
<dbReference type="AlphaFoldDB" id="A0A8B8INX9"/>
<dbReference type="Proteomes" id="UP001652626">
    <property type="component" value="Chromosome 24"/>
</dbReference>
<gene>
    <name evidence="6" type="primary">LOC113402729</name>
</gene>
<dbReference type="InterPro" id="IPR001360">
    <property type="entry name" value="Glyco_hydro_1"/>
</dbReference>
<evidence type="ECO:0000256" key="3">
    <source>
        <dbReference type="ARBA" id="ARBA00023295"/>
    </source>
</evidence>
<evidence type="ECO:0000256" key="4">
    <source>
        <dbReference type="RuleBase" id="RU003690"/>
    </source>
</evidence>
<dbReference type="GO" id="GO:0008422">
    <property type="term" value="F:beta-glucosidase activity"/>
    <property type="evidence" value="ECO:0007669"/>
    <property type="project" value="TreeGrafter"/>
</dbReference>
<keyword evidence="2" id="KW-0378">Hydrolase</keyword>
<keyword evidence="3" id="KW-0326">Glycosidase</keyword>
<evidence type="ECO:0000313" key="6">
    <source>
        <dbReference type="RefSeq" id="XP_026498823.2"/>
    </source>
</evidence>
<sequence>MRKLPHGLKLGVATASYQIEGAWNAADKAPSIWDIMCHQKESRIKDGTTGDDTCKSYEFYKRDIEMLKFLGVDFYRFSISWPRLLPTGFANQISESGLEYYNNIINELLENNIEPVVTMFHWDLPQNLQDLGGWANPLISDWFGDYARVLYKLFGDRVKTWITINEPKQIGLFGYGMTRFAPQLNAHGIGEYLAAKQMVLAHARAWHIYDKEFRETQKGVCGITIATDFREGVTDSQEDVEAGMDAMDFEVGLYSHPIFTSKGGFPERTIRRIAEKSKEQGYPKSRLPEFTQEEIEYAKGTSDFYGFNHYSTKFYTRDNYKPGTHPIPSYDDDIGADFTYLDYEKGAVPHCTVIPHGIRKALKWVKDNCNDPPIMITENGSGTFGGLNDLERISYYKRYLNSVLDAIEQDHCNVITYTAWSLMDNFEWDSGLSVKFGLFEVDFDDDKRLRTARSSALWYKDIIAKRILDVDYVPKLKEITF</sequence>
<dbReference type="PANTHER" id="PTHR10353">
    <property type="entry name" value="GLYCOSYL HYDROLASE"/>
    <property type="match status" value="1"/>
</dbReference>
<organism evidence="5 6">
    <name type="scientific">Vanessa tameamea</name>
    <name type="common">Kamehameha butterfly</name>
    <dbReference type="NCBI Taxonomy" id="334116"/>
    <lineage>
        <taxon>Eukaryota</taxon>
        <taxon>Metazoa</taxon>
        <taxon>Ecdysozoa</taxon>
        <taxon>Arthropoda</taxon>
        <taxon>Hexapoda</taxon>
        <taxon>Insecta</taxon>
        <taxon>Pterygota</taxon>
        <taxon>Neoptera</taxon>
        <taxon>Endopterygota</taxon>
        <taxon>Lepidoptera</taxon>
        <taxon>Glossata</taxon>
        <taxon>Ditrysia</taxon>
        <taxon>Papilionoidea</taxon>
        <taxon>Nymphalidae</taxon>
        <taxon>Nymphalinae</taxon>
        <taxon>Vanessa</taxon>
    </lineage>
</organism>
<comment type="similarity">
    <text evidence="1 4">Belongs to the glycosyl hydrolase 1 family.</text>
</comment>
<dbReference type="SUPFAM" id="SSF51445">
    <property type="entry name" value="(Trans)glycosidases"/>
    <property type="match status" value="1"/>
</dbReference>
<name>A0A8B8INX9_VANTA</name>
<dbReference type="OrthoDB" id="65569at2759"/>
<reference evidence="6" key="1">
    <citation type="submission" date="2025-08" db="UniProtKB">
        <authorList>
            <consortium name="RefSeq"/>
        </authorList>
    </citation>
    <scope>IDENTIFICATION</scope>
    <source>
        <tissue evidence="6">Whole body</tissue>
    </source>
</reference>
<dbReference type="OMA" id="PQWIEDE"/>
<proteinExistence type="inferred from homology"/>
<dbReference type="InterPro" id="IPR017853">
    <property type="entry name" value="GH"/>
</dbReference>
<dbReference type="GO" id="GO:0005975">
    <property type="term" value="P:carbohydrate metabolic process"/>
    <property type="evidence" value="ECO:0007669"/>
    <property type="project" value="InterPro"/>
</dbReference>
<dbReference type="Pfam" id="PF00232">
    <property type="entry name" value="Glyco_hydro_1"/>
    <property type="match status" value="1"/>
</dbReference>
<dbReference type="PRINTS" id="PR00131">
    <property type="entry name" value="GLHYDRLASE1"/>
</dbReference>
<evidence type="ECO:0000256" key="1">
    <source>
        <dbReference type="ARBA" id="ARBA00010838"/>
    </source>
</evidence>
<keyword evidence="5" id="KW-1185">Reference proteome</keyword>
<dbReference type="RefSeq" id="XP_026498823.2">
    <property type="nucleotide sequence ID" value="XM_026643038.2"/>
</dbReference>
<dbReference type="Gene3D" id="3.20.20.80">
    <property type="entry name" value="Glycosidases"/>
    <property type="match status" value="1"/>
</dbReference>
<protein>
    <submittedName>
        <fullName evidence="6">Myrosinase 1-like</fullName>
    </submittedName>
</protein>
<evidence type="ECO:0000313" key="5">
    <source>
        <dbReference type="Proteomes" id="UP001652626"/>
    </source>
</evidence>
<accession>A0A8B8INX9</accession>
<evidence type="ECO:0000256" key="2">
    <source>
        <dbReference type="ARBA" id="ARBA00022801"/>
    </source>
</evidence>
<dbReference type="PANTHER" id="PTHR10353:SF36">
    <property type="entry name" value="LP05116P"/>
    <property type="match status" value="1"/>
</dbReference>